<proteinExistence type="predicted"/>
<dbReference type="PANTHER" id="PTHR47396">
    <property type="entry name" value="TYPE I RESTRICTION ENZYME ECOKI R PROTEIN"/>
    <property type="match status" value="1"/>
</dbReference>
<dbReference type="GO" id="GO:0005829">
    <property type="term" value="C:cytosol"/>
    <property type="evidence" value="ECO:0007669"/>
    <property type="project" value="TreeGrafter"/>
</dbReference>
<feature type="domain" description="Helicase ATP-binding" evidence="2">
    <location>
        <begin position="61"/>
        <end position="250"/>
    </location>
</feature>
<evidence type="ECO:0000313" key="4">
    <source>
        <dbReference type="Proteomes" id="UP000266113"/>
    </source>
</evidence>
<keyword evidence="1" id="KW-0472">Membrane</keyword>
<dbReference type="SUPFAM" id="SSF52540">
    <property type="entry name" value="P-loop containing nucleoside triphosphate hydrolases"/>
    <property type="match status" value="2"/>
</dbReference>
<dbReference type="Pfam" id="PF04851">
    <property type="entry name" value="ResIII"/>
    <property type="match status" value="1"/>
</dbReference>
<evidence type="ECO:0000256" key="1">
    <source>
        <dbReference type="SAM" id="Phobius"/>
    </source>
</evidence>
<dbReference type="InterPro" id="IPR014001">
    <property type="entry name" value="Helicase_ATP-bd"/>
</dbReference>
<gene>
    <name evidence="3" type="ORF">SMC1_00470</name>
</gene>
<keyword evidence="4" id="KW-1185">Reference proteome</keyword>
<dbReference type="InterPro" id="IPR006935">
    <property type="entry name" value="Helicase/UvrB_N"/>
</dbReference>
<evidence type="ECO:0000259" key="2">
    <source>
        <dbReference type="PROSITE" id="PS51192"/>
    </source>
</evidence>
<organism evidence="3 4">
    <name type="scientific">Candidatus Cryosericum septentrionale</name>
    <dbReference type="NCBI Taxonomy" id="2290913"/>
    <lineage>
        <taxon>Bacteria</taxon>
        <taxon>Pseudomonadati</taxon>
        <taxon>Caldisericota/Cryosericota group</taxon>
        <taxon>Candidatus Cryosericota</taxon>
        <taxon>Candidatus Cryosericia</taxon>
        <taxon>Candidatus Cryosericales</taxon>
        <taxon>Candidatus Cryosericaceae</taxon>
        <taxon>Candidatus Cryosericum</taxon>
    </lineage>
</organism>
<keyword evidence="1" id="KW-1133">Transmembrane helix</keyword>
<dbReference type="PANTHER" id="PTHR47396:SF1">
    <property type="entry name" value="ATP-DEPENDENT HELICASE IRC3-RELATED"/>
    <property type="match status" value="1"/>
</dbReference>
<dbReference type="InterPro" id="IPR027417">
    <property type="entry name" value="P-loop_NTPase"/>
</dbReference>
<dbReference type="RefSeq" id="WP_119084853.1">
    <property type="nucleotide sequence ID" value="NZ_QXIY01000001.1"/>
</dbReference>
<dbReference type="Proteomes" id="UP000266113">
    <property type="component" value="Unassembled WGS sequence"/>
</dbReference>
<dbReference type="EMBL" id="QXIY01000001">
    <property type="protein sequence ID" value="RIE17692.1"/>
    <property type="molecule type" value="Genomic_DNA"/>
</dbReference>
<reference evidence="3 4" key="1">
    <citation type="submission" date="2018-09" db="EMBL/GenBank/DDBJ databases">
        <title>Discovery and Ecogenomic Context for Candidatus Cryosericales, a Global Caldiserica Order Active in Thawing Permafrost.</title>
        <authorList>
            <person name="Martinez M.A."/>
            <person name="Woodcroft B.J."/>
            <person name="Ignacio Espinoza J.C."/>
            <person name="Zayed A."/>
            <person name="Singleton C.M."/>
            <person name="Boyd J."/>
            <person name="Li Y.-F."/>
            <person name="Purvine S."/>
            <person name="Maughan H."/>
            <person name="Hodgkins S.B."/>
            <person name="Anderson D."/>
            <person name="Sederholm M."/>
            <person name="Temperton B."/>
            <person name="Saleska S.R."/>
            <person name="Tyson G.W."/>
            <person name="Rich V.I."/>
        </authorList>
    </citation>
    <scope>NUCLEOTIDE SEQUENCE [LARGE SCALE GENOMIC DNA]</scope>
    <source>
        <strain evidence="3 4">SMC1</strain>
    </source>
</reference>
<dbReference type="GO" id="GO:0005524">
    <property type="term" value="F:ATP binding"/>
    <property type="evidence" value="ECO:0007669"/>
    <property type="project" value="InterPro"/>
</dbReference>
<dbReference type="GO" id="GO:0016787">
    <property type="term" value="F:hydrolase activity"/>
    <property type="evidence" value="ECO:0007669"/>
    <property type="project" value="InterPro"/>
</dbReference>
<dbReference type="OrthoDB" id="9758243at2"/>
<dbReference type="InterPro" id="IPR050742">
    <property type="entry name" value="Helicase_Restrict-Modif_Enz"/>
</dbReference>
<dbReference type="Gene3D" id="3.40.50.300">
    <property type="entry name" value="P-loop containing nucleotide triphosphate hydrolases"/>
    <property type="match status" value="1"/>
</dbReference>
<comment type="caution">
    <text evidence="3">The sequence shown here is derived from an EMBL/GenBank/DDBJ whole genome shotgun (WGS) entry which is preliminary data.</text>
</comment>
<evidence type="ECO:0000313" key="3">
    <source>
        <dbReference type="EMBL" id="RIE17692.1"/>
    </source>
</evidence>
<protein>
    <submittedName>
        <fullName evidence="3">Type III deoxyribonuclease</fullName>
    </submittedName>
</protein>
<dbReference type="AlphaFoldDB" id="A0A398DPX7"/>
<name>A0A398DPX7_9BACT</name>
<sequence>METHTTPKQFLYEQLDSVSSMGFLKKEVPDCVGQNLNPKYELRPYQVEAFARFFYSYKNDFPNKKYPLHLLFNMATGSGKTLIMAGLILYLYEQGYRDFLFFVNSTNIIEKTKDNFLNPASIKYLFNREIHVDNRRVSVSPVGNFEGVNPGDINICFTTIQKLHSDLTTERENAITYEDFRKHKVVLIADEAHHINVKTKSEMEMFESWENTVEDIFTQNEDNLLLEFTATHDYETRAMVDKYRNKVIIRYDLRQFRNERYSKDVVIIHSDLQQDGRILQALILSQYKQEVAAKYRINLKPVILFKAQHTVEQSRQNKANFHRIIENLSAKDITALRRASDIPLIRRAFAFFDAQDITAAQLAKRLKREFQPDYCLSVNNDIETQRDQIRLNTLEDKTNRTRAIFAVQKLNEGWDVLNLFDIVRCYEVRDSGHNRIGATTMSEAQLIGRGARYFPFALPGNDDLFRRKFDRDLNHELRVLEELDYHSINDSRYVAEIQSALVDQGMMDQQEVTRELRLKELFKRTDFYQHGVVWFNLRRPSDFHDVQSLSDLGVKRRNYVHHIATGHGGSTVALDNDRNGTVSSEEARRDIRVKEIECNIVQSALARNPFFTFVSLKRLFPNLASMQDFVASEDYLGGLQITFSGNLDGLEENRIEKLSAVQGLLMQLEAKIRQQVTDYQGTEEFHPAGVKEVFKNKTLKFTPSNLRAAEDQDFDHFVSSKDWFAFNTIFGTSEEKSLVHVLDGEMQKLGTRYDEIYLVRNEGHFSIYNFSDGQAFQPDFVLFLRKKDGDLLGYQLFIEPKGAHLIEHDSWKETFLEEIAKRFKGERLILGDKYYRLIGLPFYNSQDENRFKASLESALDQTEPAG</sequence>
<dbReference type="CDD" id="cd17926">
    <property type="entry name" value="DEXHc_RE"/>
    <property type="match status" value="1"/>
</dbReference>
<keyword evidence="1" id="KW-0812">Transmembrane</keyword>
<feature type="transmembrane region" description="Helical" evidence="1">
    <location>
        <begin position="70"/>
        <end position="92"/>
    </location>
</feature>
<dbReference type="GO" id="GO:0003677">
    <property type="term" value="F:DNA binding"/>
    <property type="evidence" value="ECO:0007669"/>
    <property type="project" value="InterPro"/>
</dbReference>
<dbReference type="PROSITE" id="PS51192">
    <property type="entry name" value="HELICASE_ATP_BIND_1"/>
    <property type="match status" value="1"/>
</dbReference>
<dbReference type="SMART" id="SM00487">
    <property type="entry name" value="DEXDc"/>
    <property type="match status" value="1"/>
</dbReference>
<accession>A0A398DPX7</accession>
<dbReference type="CDD" id="cd18785">
    <property type="entry name" value="SF2_C"/>
    <property type="match status" value="1"/>
</dbReference>